<evidence type="ECO:0000313" key="2">
    <source>
        <dbReference type="EMBL" id="MBV7275276.1"/>
    </source>
</evidence>
<gene>
    <name evidence="2" type="ORF">I6U48_20460</name>
</gene>
<evidence type="ECO:0000256" key="1">
    <source>
        <dbReference type="SAM" id="Phobius"/>
    </source>
</evidence>
<dbReference type="EMBL" id="JAEEGC010000118">
    <property type="protein sequence ID" value="MBV7275276.1"/>
    <property type="molecule type" value="Genomic_DNA"/>
</dbReference>
<proteinExistence type="predicted"/>
<sequence length="51" mass="5618">MENKEKFDSILIGSAVFAILFIGLGIWEFVTKRHGYLVTLGIGIFSLVAMA</sequence>
<dbReference type="Proteomes" id="UP000694308">
    <property type="component" value="Unassembled WGS sequence"/>
</dbReference>
<keyword evidence="1" id="KW-1133">Transmembrane helix</keyword>
<keyword evidence="1" id="KW-0812">Transmembrane</keyword>
<protein>
    <submittedName>
        <fullName evidence="2">Uncharacterized protein</fullName>
    </submittedName>
</protein>
<name>A0A949TXC6_9CLOT</name>
<dbReference type="AlphaFoldDB" id="A0A949TXC6"/>
<evidence type="ECO:0000313" key="3">
    <source>
        <dbReference type="Proteomes" id="UP000694308"/>
    </source>
</evidence>
<dbReference type="RefSeq" id="WP_218322330.1">
    <property type="nucleotide sequence ID" value="NZ_JAEEGC010000118.1"/>
</dbReference>
<keyword evidence="1" id="KW-0472">Membrane</keyword>
<comment type="caution">
    <text evidence="2">The sequence shown here is derived from an EMBL/GenBank/DDBJ whole genome shotgun (WGS) entry which is preliminary data.</text>
</comment>
<accession>A0A949TXC6</accession>
<keyword evidence="3" id="KW-1185">Reference proteome</keyword>
<feature type="transmembrane region" description="Helical" evidence="1">
    <location>
        <begin position="7"/>
        <end position="27"/>
    </location>
</feature>
<reference evidence="2" key="1">
    <citation type="submission" date="2020-12" db="EMBL/GenBank/DDBJ databases">
        <title>Clostridium thailandense sp. nov., a novel acetogenic bacterium isolated from peat land soil in Thailand.</title>
        <authorList>
            <person name="Chaikitkaew S."/>
            <person name="Birkeland N.K."/>
        </authorList>
    </citation>
    <scope>NUCLEOTIDE SEQUENCE</scope>
    <source>
        <strain evidence="2">PL3</strain>
    </source>
</reference>
<organism evidence="2 3">
    <name type="scientific">Clostridium thailandense</name>
    <dbReference type="NCBI Taxonomy" id="2794346"/>
    <lineage>
        <taxon>Bacteria</taxon>
        <taxon>Bacillati</taxon>
        <taxon>Bacillota</taxon>
        <taxon>Clostridia</taxon>
        <taxon>Eubacteriales</taxon>
        <taxon>Clostridiaceae</taxon>
        <taxon>Clostridium</taxon>
    </lineage>
</organism>